<dbReference type="GO" id="GO:0006310">
    <property type="term" value="P:DNA recombination"/>
    <property type="evidence" value="ECO:0007669"/>
    <property type="project" value="UniProtKB-KW"/>
</dbReference>
<evidence type="ECO:0000256" key="2">
    <source>
        <dbReference type="ARBA" id="ARBA00011322"/>
    </source>
</evidence>
<dbReference type="PATRIC" id="fig|1123500.6.peg.188"/>
<comment type="similarity">
    <text evidence="1 7">Belongs to the SbcD family.</text>
</comment>
<dbReference type="InterPro" id="IPR050535">
    <property type="entry name" value="DNA_Repair-Maintenance_Comp"/>
</dbReference>
<evidence type="ECO:0000259" key="8">
    <source>
        <dbReference type="Pfam" id="PF00149"/>
    </source>
</evidence>
<evidence type="ECO:0000256" key="5">
    <source>
        <dbReference type="ARBA" id="ARBA00022801"/>
    </source>
</evidence>
<reference evidence="9 10" key="1">
    <citation type="journal article" date="2015" name="Genome Announc.">
        <title>Expanding the biotechnology potential of lactobacilli through comparative genomics of 213 strains and associated genera.</title>
        <authorList>
            <person name="Sun Z."/>
            <person name="Harris H.M."/>
            <person name="McCann A."/>
            <person name="Guo C."/>
            <person name="Argimon S."/>
            <person name="Zhang W."/>
            <person name="Yang X."/>
            <person name="Jeffery I.B."/>
            <person name="Cooney J.C."/>
            <person name="Kagawa T.F."/>
            <person name="Liu W."/>
            <person name="Song Y."/>
            <person name="Salvetti E."/>
            <person name="Wrobel A."/>
            <person name="Rasinkangas P."/>
            <person name="Parkhill J."/>
            <person name="Rea M.C."/>
            <person name="O'Sullivan O."/>
            <person name="Ritari J."/>
            <person name="Douillard F.P."/>
            <person name="Paul Ross R."/>
            <person name="Yang R."/>
            <person name="Briner A.E."/>
            <person name="Felis G.E."/>
            <person name="de Vos W.M."/>
            <person name="Barrangou R."/>
            <person name="Klaenhammer T.R."/>
            <person name="Caufield P.W."/>
            <person name="Cui Y."/>
            <person name="Zhang H."/>
            <person name="O'Toole P.W."/>
        </authorList>
    </citation>
    <scope>NUCLEOTIDE SEQUENCE [LARGE SCALE GENOMIC DNA]</scope>
    <source>
        <strain evidence="9 10">DSM 20190</strain>
    </source>
</reference>
<comment type="subunit">
    <text evidence="2 7">Heterodimer of SbcC and SbcD.</text>
</comment>
<evidence type="ECO:0000256" key="6">
    <source>
        <dbReference type="ARBA" id="ARBA00022839"/>
    </source>
</evidence>
<keyword evidence="7" id="KW-0233">DNA recombination</keyword>
<evidence type="ECO:0000313" key="10">
    <source>
        <dbReference type="Proteomes" id="UP000051296"/>
    </source>
</evidence>
<keyword evidence="5 7" id="KW-0378">Hydrolase</keyword>
<dbReference type="Pfam" id="PF00149">
    <property type="entry name" value="Metallophos"/>
    <property type="match status" value="1"/>
</dbReference>
<dbReference type="InterPro" id="IPR029052">
    <property type="entry name" value="Metallo-depent_PP-like"/>
</dbReference>
<dbReference type="Proteomes" id="UP000051296">
    <property type="component" value="Unassembled WGS sequence"/>
</dbReference>
<sequence>MRFLQTADWHIGKELGDYSLLEQQKTAFEEMLKVAEERQVDAVIIAGDLYDRSIASTQAVNVLESMLRELNLTAKLPIFAVSGNHDGATRLGAGREWREYNHLYLATTLAQAFEPVTLGDVQVFMLPFIDPLAARVYYQVDQTDHSMQTIGQVMERVVPDMVAQFDPNKKHLLVTHYYVTGQGNGDYDFTSETNSRVGGLRGLDARQFTAFDYVALGHLHLQQASPNAKMQYPGSPIKFNTKEAQTTKGVFIVDLDAQGLRTEFVPLHPKKDLILVEGSYAQVTSPTVYQRYARGGANLFSIKLTDYPKGRQIRQTLASIYGDLVEVQYPPREGTQLSATQLTGKANEQNPQTMIADFYQAVMKKPLTKQQAAITEKTLTRLQAEEEG</sequence>
<keyword evidence="6 7" id="KW-0269">Exonuclease</keyword>
<evidence type="ECO:0000256" key="1">
    <source>
        <dbReference type="ARBA" id="ARBA00010555"/>
    </source>
</evidence>
<keyword evidence="4 7" id="KW-0540">Nuclease</keyword>
<dbReference type="FunCoup" id="A0A0R2FYX1">
    <property type="interactions" value="28"/>
</dbReference>
<dbReference type="AlphaFoldDB" id="A0A0R2FYX1"/>
<name>A0A0R2FYX1_9LACO</name>
<dbReference type="NCBIfam" id="TIGR00619">
    <property type="entry name" value="sbcd"/>
    <property type="match status" value="1"/>
</dbReference>
<proteinExistence type="inferred from homology"/>
<comment type="function">
    <text evidence="7">SbcCD cleaves DNA hairpin structures. These structures can inhibit DNA replication and are intermediates in certain DNA recombination reactions. The complex acts as a 3'-&gt;5' double strand exonuclease that can open hairpins. It also has a 5' single-strand endonuclease activity.</text>
</comment>
<dbReference type="PANTHER" id="PTHR30337">
    <property type="entry name" value="COMPONENT OF ATP-DEPENDENT DSDNA EXONUCLEASE"/>
    <property type="match status" value="1"/>
</dbReference>
<dbReference type="InterPro" id="IPR041796">
    <property type="entry name" value="Mre11_N"/>
</dbReference>
<dbReference type="SUPFAM" id="SSF56300">
    <property type="entry name" value="Metallo-dependent phosphatases"/>
    <property type="match status" value="1"/>
</dbReference>
<keyword evidence="10" id="KW-1185">Reference proteome</keyword>
<dbReference type="PANTHER" id="PTHR30337:SF0">
    <property type="entry name" value="NUCLEASE SBCCD SUBUNIT D"/>
    <property type="match status" value="1"/>
</dbReference>
<dbReference type="InParanoid" id="A0A0R2FYX1"/>
<accession>A0A0R2FYX1</accession>
<dbReference type="RefSeq" id="WP_022791116.1">
    <property type="nucleotide sequence ID" value="NZ_ATUU01000001.1"/>
</dbReference>
<evidence type="ECO:0000256" key="7">
    <source>
        <dbReference type="RuleBase" id="RU363069"/>
    </source>
</evidence>
<dbReference type="GO" id="GO:0004519">
    <property type="term" value="F:endonuclease activity"/>
    <property type="evidence" value="ECO:0007669"/>
    <property type="project" value="UniProtKB-KW"/>
</dbReference>
<evidence type="ECO:0000256" key="3">
    <source>
        <dbReference type="ARBA" id="ARBA00013365"/>
    </source>
</evidence>
<dbReference type="EMBL" id="JQAX01000001">
    <property type="protein sequence ID" value="KRN33392.1"/>
    <property type="molecule type" value="Genomic_DNA"/>
</dbReference>
<dbReference type="OrthoDB" id="9773856at2"/>
<protein>
    <recommendedName>
        <fullName evidence="3 7">Nuclease SbcCD subunit D</fullName>
    </recommendedName>
</protein>
<dbReference type="GO" id="GO:0008408">
    <property type="term" value="F:3'-5' exonuclease activity"/>
    <property type="evidence" value="ECO:0007669"/>
    <property type="project" value="InterPro"/>
</dbReference>
<comment type="caution">
    <text evidence="9">The sequence shown here is derived from an EMBL/GenBank/DDBJ whole genome shotgun (WGS) entry which is preliminary data.</text>
</comment>
<dbReference type="Gene3D" id="3.60.21.10">
    <property type="match status" value="1"/>
</dbReference>
<gene>
    <name evidence="7" type="primary">sbcD</name>
    <name evidence="9" type="ORF">IV68_GL000190</name>
</gene>
<dbReference type="eggNOG" id="COG0420">
    <property type="taxonomic scope" value="Bacteria"/>
</dbReference>
<evidence type="ECO:0000256" key="4">
    <source>
        <dbReference type="ARBA" id="ARBA00022722"/>
    </source>
</evidence>
<dbReference type="CDD" id="cd00840">
    <property type="entry name" value="MPP_Mre11_N"/>
    <property type="match status" value="1"/>
</dbReference>
<evidence type="ECO:0000313" key="9">
    <source>
        <dbReference type="EMBL" id="KRN33392.1"/>
    </source>
</evidence>
<keyword evidence="7" id="KW-0255">Endonuclease</keyword>
<organism evidence="9 10">
    <name type="scientific">Weissella halotolerans DSM 20190</name>
    <dbReference type="NCBI Taxonomy" id="1123500"/>
    <lineage>
        <taxon>Bacteria</taxon>
        <taxon>Bacillati</taxon>
        <taxon>Bacillota</taxon>
        <taxon>Bacilli</taxon>
        <taxon>Lactobacillales</taxon>
        <taxon>Lactobacillaceae</taxon>
        <taxon>Weissella</taxon>
    </lineage>
</organism>
<keyword evidence="7" id="KW-0235">DNA replication</keyword>
<feature type="domain" description="Calcineurin-like phosphoesterase" evidence="8">
    <location>
        <begin position="1"/>
        <end position="220"/>
    </location>
</feature>
<dbReference type="STRING" id="1123500.GCA_000420365_00313"/>
<dbReference type="InterPro" id="IPR004843">
    <property type="entry name" value="Calcineurin-like_PHP"/>
</dbReference>
<dbReference type="InterPro" id="IPR004593">
    <property type="entry name" value="SbcD"/>
</dbReference>
<dbReference type="GO" id="GO:0006260">
    <property type="term" value="P:DNA replication"/>
    <property type="evidence" value="ECO:0007669"/>
    <property type="project" value="UniProtKB-KW"/>
</dbReference>